<reference evidence="2" key="1">
    <citation type="submission" date="2021-11" db="EMBL/GenBank/DDBJ databases">
        <title>The first genome sequence of unculturable Mycoplasma faucium obtained by de novo assembly of metagenomic reads.</title>
        <authorList>
            <person name="Sabat A.J."/>
            <person name="Bathoorn E."/>
            <person name="Akkerboom V."/>
            <person name="Friedrich A.W."/>
        </authorList>
    </citation>
    <scope>NUCLEOTIDE SEQUENCE [LARGE SCALE GENOMIC DNA]</scope>
    <source>
        <strain evidence="2">UMCG-MFM1</strain>
    </source>
</reference>
<dbReference type="Proteomes" id="UP001622612">
    <property type="component" value="Chromosome"/>
</dbReference>
<keyword evidence="1" id="KW-1133">Transmembrane helix</keyword>
<evidence type="ECO:0000313" key="3">
    <source>
        <dbReference type="Proteomes" id="UP001622612"/>
    </source>
</evidence>
<feature type="transmembrane region" description="Helical" evidence="1">
    <location>
        <begin position="20"/>
        <end position="44"/>
    </location>
</feature>
<dbReference type="EMBL" id="CP088155">
    <property type="protein sequence ID" value="WYM97126.1"/>
    <property type="molecule type" value="Genomic_DNA"/>
</dbReference>
<keyword evidence="1" id="KW-0472">Membrane</keyword>
<name>A0ABZ2TRG3_9BACT</name>
<proteinExistence type="predicted"/>
<keyword evidence="1" id="KW-0812">Transmembrane</keyword>
<gene>
    <name evidence="2" type="ORF">LQ356_02910</name>
</gene>
<evidence type="ECO:0000313" key="2">
    <source>
        <dbReference type="EMBL" id="WYM97126.1"/>
    </source>
</evidence>
<evidence type="ECO:0000256" key="1">
    <source>
        <dbReference type="SAM" id="Phobius"/>
    </source>
</evidence>
<dbReference type="NCBIfam" id="NF045844">
    <property type="entry name" value="BC85_0335_fam"/>
    <property type="match status" value="1"/>
</dbReference>
<accession>A0ABZ2TRG3</accession>
<protein>
    <submittedName>
        <fullName evidence="2">Uncharacterized protein</fullName>
    </submittedName>
</protein>
<sequence>MKINSSIFSSSNKILNNNARIGLAISAGIAIFIAIIGLIITLIYKRKLKNKYISPDEEIEIEKLKIKNPNYGIILDGIKKFYNDYSSDFLVAFLVNTIYLNDYKNIYINDDDDYLAISCANLCISSKTFLEPSNKFEPKYMQIKSENLEKINNLSSYELLNKNTLDSKKMFDYDIYIIMNQALSFKETLEKYVSSLNDKKMLIISYQNLKDIINEKEYLKNNNIKYETINFDNKNVILLAKENLKSKFINNKEEGL</sequence>
<organism evidence="2 3">
    <name type="scientific">Metamycoplasma faucium</name>
    <dbReference type="NCBI Taxonomy" id="56142"/>
    <lineage>
        <taxon>Bacteria</taxon>
        <taxon>Bacillati</taxon>
        <taxon>Mycoplasmatota</taxon>
        <taxon>Mycoplasmoidales</taxon>
        <taxon>Metamycoplasmataceae</taxon>
        <taxon>Metamycoplasma</taxon>
    </lineage>
</organism>
<dbReference type="RefSeq" id="WP_405311394.1">
    <property type="nucleotide sequence ID" value="NZ_CP088155.1"/>
</dbReference>
<keyword evidence="3" id="KW-1185">Reference proteome</keyword>